<dbReference type="GO" id="GO:0005886">
    <property type="term" value="C:plasma membrane"/>
    <property type="evidence" value="ECO:0007669"/>
    <property type="project" value="UniProtKB-SubCell"/>
</dbReference>
<dbReference type="GO" id="GO:0016887">
    <property type="term" value="F:ATP hydrolysis activity"/>
    <property type="evidence" value="ECO:0007669"/>
    <property type="project" value="InterPro"/>
</dbReference>
<dbReference type="CDD" id="cd00267">
    <property type="entry name" value="ABC_ATPase"/>
    <property type="match status" value="1"/>
</dbReference>
<dbReference type="GO" id="GO:0005524">
    <property type="term" value="F:ATP binding"/>
    <property type="evidence" value="ECO:0007669"/>
    <property type="project" value="InterPro"/>
</dbReference>
<dbReference type="PANTHER" id="PTHR42771:SF2">
    <property type="entry name" value="IRON(3+)-HYDROXAMATE IMPORT ATP-BINDING PROTEIN FHUC"/>
    <property type="match status" value="1"/>
</dbReference>
<dbReference type="GO" id="GO:0006302">
    <property type="term" value="P:double-strand break repair"/>
    <property type="evidence" value="ECO:0007669"/>
    <property type="project" value="InterPro"/>
</dbReference>
<dbReference type="InterPro" id="IPR038729">
    <property type="entry name" value="Rad50/SbcC_AAA"/>
</dbReference>
<dbReference type="InterPro" id="IPR051535">
    <property type="entry name" value="Siderophore_ABC-ATPase"/>
</dbReference>
<dbReference type="InterPro" id="IPR003593">
    <property type="entry name" value="AAA+_ATPase"/>
</dbReference>
<keyword evidence="5" id="KW-0408">Iron</keyword>
<dbReference type="InterPro" id="IPR003959">
    <property type="entry name" value="ATPase_AAA_core"/>
</dbReference>
<keyword evidence="7" id="KW-0472">Membrane</keyword>
<dbReference type="AlphaFoldDB" id="A0AAW9SX66"/>
<comment type="caution">
    <text evidence="9">The sequence shown here is derived from an EMBL/GenBank/DDBJ whole genome shotgun (WGS) entry which is preliminary data.</text>
</comment>
<evidence type="ECO:0000256" key="3">
    <source>
        <dbReference type="ARBA" id="ARBA00022475"/>
    </source>
</evidence>
<evidence type="ECO:0000256" key="4">
    <source>
        <dbReference type="ARBA" id="ARBA00022496"/>
    </source>
</evidence>
<dbReference type="RefSeq" id="WP_049181219.1">
    <property type="nucleotide sequence ID" value="NZ_CP175784.1"/>
</dbReference>
<evidence type="ECO:0000256" key="6">
    <source>
        <dbReference type="ARBA" id="ARBA00023065"/>
    </source>
</evidence>
<dbReference type="Gene3D" id="3.40.50.300">
    <property type="entry name" value="P-loop containing nucleotide triphosphate hydrolases"/>
    <property type="match status" value="2"/>
</dbReference>
<accession>A0AAW9SX66</accession>
<dbReference type="InterPro" id="IPR027417">
    <property type="entry name" value="P-loop_NTPase"/>
</dbReference>
<dbReference type="SMART" id="SM00382">
    <property type="entry name" value="AAA"/>
    <property type="match status" value="1"/>
</dbReference>
<reference evidence="9" key="1">
    <citation type="submission" date="2023-05" db="EMBL/GenBank/DDBJ databases">
        <authorList>
            <person name="Du J."/>
        </authorList>
    </citation>
    <scope>NUCLEOTIDE SEQUENCE</scope>
    <source>
        <strain evidence="9">UMB1064</strain>
    </source>
</reference>
<keyword evidence="4" id="KW-0410">Iron transport</keyword>
<gene>
    <name evidence="9" type="ORF">QP460_010115</name>
</gene>
<dbReference type="GO" id="GO:0006826">
    <property type="term" value="P:iron ion transport"/>
    <property type="evidence" value="ECO:0007669"/>
    <property type="project" value="UniProtKB-KW"/>
</dbReference>
<dbReference type="PANTHER" id="PTHR42771">
    <property type="entry name" value="IRON(3+)-HYDROXAMATE IMPORT ATP-BINDING PROTEIN FHUC"/>
    <property type="match status" value="1"/>
</dbReference>
<comment type="subcellular location">
    <subcellularLocation>
        <location evidence="1">Cell membrane</location>
        <topology evidence="1">Peripheral membrane protein</topology>
    </subcellularLocation>
</comment>
<dbReference type="Pfam" id="PF13304">
    <property type="entry name" value="AAA_21"/>
    <property type="match status" value="1"/>
</dbReference>
<protein>
    <submittedName>
        <fullName evidence="9">AAA family ATPase</fullName>
    </submittedName>
</protein>
<keyword evidence="2" id="KW-0813">Transport</keyword>
<dbReference type="EMBL" id="JASOOY020000033">
    <property type="protein sequence ID" value="MEO3717939.1"/>
    <property type="molecule type" value="Genomic_DNA"/>
</dbReference>
<evidence type="ECO:0000259" key="8">
    <source>
        <dbReference type="SMART" id="SM00382"/>
    </source>
</evidence>
<evidence type="ECO:0000256" key="1">
    <source>
        <dbReference type="ARBA" id="ARBA00004202"/>
    </source>
</evidence>
<evidence type="ECO:0000313" key="9">
    <source>
        <dbReference type="EMBL" id="MEO3717939.1"/>
    </source>
</evidence>
<evidence type="ECO:0000256" key="7">
    <source>
        <dbReference type="ARBA" id="ARBA00023136"/>
    </source>
</evidence>
<organism evidence="9 10">
    <name type="scientific">Corynebacterium amycolatum</name>
    <dbReference type="NCBI Taxonomy" id="43765"/>
    <lineage>
        <taxon>Bacteria</taxon>
        <taxon>Bacillati</taxon>
        <taxon>Actinomycetota</taxon>
        <taxon>Actinomycetes</taxon>
        <taxon>Mycobacteriales</taxon>
        <taxon>Corynebacteriaceae</taxon>
        <taxon>Corynebacterium</taxon>
    </lineage>
</organism>
<dbReference type="Proteomes" id="UP001223646">
    <property type="component" value="Unassembled WGS sequence"/>
</dbReference>
<reference evidence="9" key="2">
    <citation type="submission" date="2024-05" db="EMBL/GenBank/DDBJ databases">
        <authorList>
            <person name="Wolfe A."/>
        </authorList>
    </citation>
    <scope>NUCLEOTIDE SEQUENCE</scope>
    <source>
        <strain evidence="9">UMB1064</strain>
    </source>
</reference>
<feature type="domain" description="AAA+ ATPase" evidence="8">
    <location>
        <begin position="31"/>
        <end position="195"/>
    </location>
</feature>
<proteinExistence type="predicted"/>
<dbReference type="SUPFAM" id="SSF52540">
    <property type="entry name" value="P-loop containing nucleoside triphosphate hydrolases"/>
    <property type="match status" value="1"/>
</dbReference>
<evidence type="ECO:0000256" key="2">
    <source>
        <dbReference type="ARBA" id="ARBA00022448"/>
    </source>
</evidence>
<name>A0AAW9SX66_CORAY</name>
<sequence>MIYLRQARIHDDAELPAYVVKLALPFPMAFTTPITILTGENGKGKSTVLEALASAMGVDTDGGSRFKTQERTSPIPLALTKRNPPDTFFFRGDAHLNLARFYASIGSLPGGDGMADLTQMSHGQSIMALAKRRFGAESLIFLDEPEAGLSVLRQLELLGRLGALAEAGAQIIMATHSPILLAAPEATIISLDDADTTHFEDTLAVRATRDFLADPVGIADYMVERFTSDS</sequence>
<evidence type="ECO:0000256" key="5">
    <source>
        <dbReference type="ARBA" id="ARBA00023004"/>
    </source>
</evidence>
<evidence type="ECO:0000313" key="10">
    <source>
        <dbReference type="Proteomes" id="UP001223646"/>
    </source>
</evidence>
<keyword evidence="6" id="KW-0406">Ion transport</keyword>
<dbReference type="Pfam" id="PF13476">
    <property type="entry name" value="AAA_23"/>
    <property type="match status" value="1"/>
</dbReference>
<keyword evidence="3" id="KW-1003">Cell membrane</keyword>